<feature type="compositionally biased region" description="Polar residues" evidence="1">
    <location>
        <begin position="1"/>
        <end position="16"/>
    </location>
</feature>
<dbReference type="SUPFAM" id="SSF55486">
    <property type="entry name" value="Metalloproteases ('zincins'), catalytic domain"/>
    <property type="match status" value="1"/>
</dbReference>
<sequence>MKTTRVNAKKAGTTTGKAPVGTEQVEHSTRMPQDGPPVFPQLPDPITVLPKLPEELLRLPIERQLELEKLFPLKFYSLDAGCYLVRFNPTGLNYHYDGTIRVQRQGNNTIASGDLYQHNPIQIWPLPTIPVIKGGILVPQNDAGIFLGEPNPANGIPVFARSRYRYYLRITQILESISLSNTFTLGFEMWKFNGVSASPMWTKEATGPYQAQMTFGTAPAGYPAGADYLTGPVRNAANVVVGNITMGRVSSYLRKATVEIDRVANSEAPLDSGAGHTWQSIFDQVKWQLNVVSSNADVAEPSGNSWSDGEMHAAMLARRDSANLDTEWRYHVLAVKRIDSTERGIMYDNGGTDSNNVPREGIGISTHWMIPNTATWGKVKGQRFGAAKAPYFRTALHEIGHAMGLYHNTVDMGIMNTTDVISANAVLPVQFPDNIKWAHAADDQKRLMHMPDVFVRPGGVSFGTSYSTHPLSPDDAHEEAVGLELHVMPVQEVLPIGAPVRLEISLANTAPYSLPAPESLNMKYGCVSGRVIDPSGTVRTFKTMLLCVDEVQLRYLEPGEQLTDSLTLLRGAEGALFPSAGSYTVEVEVSWDMNGGHVGVSGQAHLFVTTAQTKSHARAALQVLSTPDTLLSLVLTGDHLLEGNAAIQAALDDKVLRPHYAYLEVKRLAQPFQDRKANLDAAADLLDAETVMSAGEIRKCTKLVKQADAGNGNGNGDASHDSDAKNRIAGVLRAKTEAHADTDSMTATLVALS</sequence>
<dbReference type="RefSeq" id="WP_206984456.1">
    <property type="nucleotide sequence ID" value="NZ_JAFLQZ010000006.1"/>
</dbReference>
<reference evidence="2" key="1">
    <citation type="submission" date="2021-03" db="EMBL/GenBank/DDBJ databases">
        <authorList>
            <person name="Kim M.K."/>
        </authorList>
    </citation>
    <scope>NUCLEOTIDE SEQUENCE</scope>
    <source>
        <strain evidence="2">BT186</strain>
    </source>
</reference>
<protein>
    <recommendedName>
        <fullName evidence="4">Peptidase M10 metallopeptidase domain-containing protein</fullName>
    </recommendedName>
</protein>
<evidence type="ECO:0000256" key="1">
    <source>
        <dbReference type="SAM" id="MobiDB-lite"/>
    </source>
</evidence>
<feature type="region of interest" description="Disordered" evidence="1">
    <location>
        <begin position="1"/>
        <end position="37"/>
    </location>
</feature>
<accession>A0A939EXP7</accession>
<dbReference type="GO" id="GO:0008237">
    <property type="term" value="F:metallopeptidase activity"/>
    <property type="evidence" value="ECO:0007669"/>
    <property type="project" value="InterPro"/>
</dbReference>
<evidence type="ECO:0008006" key="4">
    <source>
        <dbReference type="Google" id="ProtNLM"/>
    </source>
</evidence>
<evidence type="ECO:0000313" key="2">
    <source>
        <dbReference type="EMBL" id="MBO0358522.1"/>
    </source>
</evidence>
<dbReference type="Proteomes" id="UP000664144">
    <property type="component" value="Unassembled WGS sequence"/>
</dbReference>
<evidence type="ECO:0000313" key="3">
    <source>
        <dbReference type="Proteomes" id="UP000664144"/>
    </source>
</evidence>
<dbReference type="EMBL" id="JAFLQZ010000006">
    <property type="protein sequence ID" value="MBO0358522.1"/>
    <property type="molecule type" value="Genomic_DNA"/>
</dbReference>
<organism evidence="2 3">
    <name type="scientific">Hymenobacter telluris</name>
    <dbReference type="NCBI Taxonomy" id="2816474"/>
    <lineage>
        <taxon>Bacteria</taxon>
        <taxon>Pseudomonadati</taxon>
        <taxon>Bacteroidota</taxon>
        <taxon>Cytophagia</taxon>
        <taxon>Cytophagales</taxon>
        <taxon>Hymenobacteraceae</taxon>
        <taxon>Hymenobacter</taxon>
    </lineage>
</organism>
<proteinExistence type="predicted"/>
<gene>
    <name evidence="2" type="ORF">J0X19_11245</name>
</gene>
<keyword evidence="3" id="KW-1185">Reference proteome</keyword>
<dbReference type="InterPro" id="IPR024079">
    <property type="entry name" value="MetalloPept_cat_dom_sf"/>
</dbReference>
<comment type="caution">
    <text evidence="2">The sequence shown here is derived from an EMBL/GenBank/DDBJ whole genome shotgun (WGS) entry which is preliminary data.</text>
</comment>
<dbReference type="Gene3D" id="3.40.390.10">
    <property type="entry name" value="Collagenase (Catalytic Domain)"/>
    <property type="match status" value="1"/>
</dbReference>
<name>A0A939EXP7_9BACT</name>
<dbReference type="AlphaFoldDB" id="A0A939EXP7"/>